<gene>
    <name evidence="2" type="ORF">CEPIT_LOCUS36806</name>
</gene>
<organism evidence="2 3">
    <name type="scientific">Cuscuta epithymum</name>
    <dbReference type="NCBI Taxonomy" id="186058"/>
    <lineage>
        <taxon>Eukaryota</taxon>
        <taxon>Viridiplantae</taxon>
        <taxon>Streptophyta</taxon>
        <taxon>Embryophyta</taxon>
        <taxon>Tracheophyta</taxon>
        <taxon>Spermatophyta</taxon>
        <taxon>Magnoliopsida</taxon>
        <taxon>eudicotyledons</taxon>
        <taxon>Gunneridae</taxon>
        <taxon>Pentapetalae</taxon>
        <taxon>asterids</taxon>
        <taxon>lamiids</taxon>
        <taxon>Solanales</taxon>
        <taxon>Convolvulaceae</taxon>
        <taxon>Cuscuteae</taxon>
        <taxon>Cuscuta</taxon>
        <taxon>Cuscuta subgen. Cuscuta</taxon>
    </lineage>
</organism>
<evidence type="ECO:0000256" key="1">
    <source>
        <dbReference type="SAM" id="Phobius"/>
    </source>
</evidence>
<keyword evidence="1" id="KW-1133">Transmembrane helix</keyword>
<accession>A0AAV0FST4</accession>
<feature type="transmembrane region" description="Helical" evidence="1">
    <location>
        <begin position="205"/>
        <end position="229"/>
    </location>
</feature>
<evidence type="ECO:0000313" key="2">
    <source>
        <dbReference type="EMBL" id="CAH9138446.1"/>
    </source>
</evidence>
<reference evidence="2" key="1">
    <citation type="submission" date="2022-07" db="EMBL/GenBank/DDBJ databases">
        <authorList>
            <person name="Macas J."/>
            <person name="Novak P."/>
            <person name="Neumann P."/>
        </authorList>
    </citation>
    <scope>NUCLEOTIDE SEQUENCE</scope>
</reference>
<sequence>MSVVGAFFRFRLCRRSALLSLGRWCSTGVQVRRGGRRSVEESRFAVMDRGDRRCGQGSRMRRCCRRWRRSAPPIHLLWSHEAEMSLVMQRRRIDAWSLTTKSHGGSINMVPVVRPPPEPPPWDARCAKVRERFSCSFYLFVIYFLASIFVVRFDSFFEFFASLYIIGYGWIYGNRFGCVKPTTWLAIRVALSGITVSKSHHRVTVVVVGVSVGVCFIFPLFDVMILNLLI</sequence>
<evidence type="ECO:0000313" key="3">
    <source>
        <dbReference type="Proteomes" id="UP001152523"/>
    </source>
</evidence>
<dbReference type="EMBL" id="CAMAPF010001009">
    <property type="protein sequence ID" value="CAH9138446.1"/>
    <property type="molecule type" value="Genomic_DNA"/>
</dbReference>
<comment type="caution">
    <text evidence="2">The sequence shown here is derived from an EMBL/GenBank/DDBJ whole genome shotgun (WGS) entry which is preliminary data.</text>
</comment>
<dbReference type="Proteomes" id="UP001152523">
    <property type="component" value="Unassembled WGS sequence"/>
</dbReference>
<dbReference type="AlphaFoldDB" id="A0AAV0FST4"/>
<keyword evidence="3" id="KW-1185">Reference proteome</keyword>
<keyword evidence="1" id="KW-0812">Transmembrane</keyword>
<protein>
    <submittedName>
        <fullName evidence="2">Uncharacterized protein</fullName>
    </submittedName>
</protein>
<name>A0AAV0FST4_9ASTE</name>
<feature type="transmembrane region" description="Helical" evidence="1">
    <location>
        <begin position="135"/>
        <end position="153"/>
    </location>
</feature>
<proteinExistence type="predicted"/>
<keyword evidence="1" id="KW-0472">Membrane</keyword>